<dbReference type="EMBL" id="JBHSWG010000001">
    <property type="protein sequence ID" value="MFC6759333.1"/>
    <property type="molecule type" value="Genomic_DNA"/>
</dbReference>
<comment type="catalytic activity">
    <reaction evidence="11">
        <text>apo-[peptidyl-carrier protein] + CoA = holo-[peptidyl-carrier protein] + adenosine 3',5'-bisphosphate + H(+)</text>
        <dbReference type="Rhea" id="RHEA:46228"/>
        <dbReference type="Rhea" id="RHEA-COMP:11479"/>
        <dbReference type="Rhea" id="RHEA-COMP:11480"/>
        <dbReference type="ChEBI" id="CHEBI:15378"/>
        <dbReference type="ChEBI" id="CHEBI:29999"/>
        <dbReference type="ChEBI" id="CHEBI:57287"/>
        <dbReference type="ChEBI" id="CHEBI:58343"/>
        <dbReference type="ChEBI" id="CHEBI:64479"/>
    </reaction>
</comment>
<protein>
    <recommendedName>
        <fullName evidence="5">Enterobactin synthase component D</fullName>
    </recommendedName>
    <alternativeName>
        <fullName evidence="8">4'-phosphopantetheinyl transferase EntD</fullName>
    </alternativeName>
    <alternativeName>
        <fullName evidence="9">Enterochelin synthase D</fullName>
    </alternativeName>
</protein>
<feature type="domain" description="4'-phosphopantetheinyl transferase N-terminal" evidence="13">
    <location>
        <begin position="37"/>
        <end position="103"/>
    </location>
</feature>
<evidence type="ECO:0000256" key="1">
    <source>
        <dbReference type="ARBA" id="ARBA00003937"/>
    </source>
</evidence>
<evidence type="ECO:0000259" key="13">
    <source>
        <dbReference type="Pfam" id="PF17837"/>
    </source>
</evidence>
<accession>A0ABW2B1C7</accession>
<evidence type="ECO:0000256" key="5">
    <source>
        <dbReference type="ARBA" id="ARBA00019087"/>
    </source>
</evidence>
<comment type="similarity">
    <text evidence="3">Belongs to the P-Pant transferase superfamily. EntD family.</text>
</comment>
<dbReference type="InterPro" id="IPR003542">
    <property type="entry name" value="Enbac_synth_compD-like"/>
</dbReference>
<dbReference type="InterPro" id="IPR008278">
    <property type="entry name" value="4-PPantetheinyl_Trfase_dom"/>
</dbReference>
<evidence type="ECO:0000256" key="3">
    <source>
        <dbReference type="ARBA" id="ARBA00008342"/>
    </source>
</evidence>
<sequence length="225" mass="23668">MPDTTAIEQAVRGLFDVPLGLGLTDPGLPQPPVWPGEAEAMTGAIPARRNEFAAGRAAARMAMQDAGLPARAVPVQANRAPDWPPGLAGSITHTDQLCLAVVSNSVRSLGLDAEQLHRLDEDIIPIICSEKEISRHADIALPRLGLMIFAAKEAAYKAQFPLTGQLFGFEVLDVTFDVAGGRFDATFLQPIGPFAIGESLPGRFAEVAGHLVTGVAIGQRDGEGA</sequence>
<evidence type="ECO:0000256" key="6">
    <source>
        <dbReference type="ARBA" id="ARBA00022679"/>
    </source>
</evidence>
<dbReference type="SUPFAM" id="SSF56214">
    <property type="entry name" value="4'-phosphopantetheinyl transferase"/>
    <property type="match status" value="1"/>
</dbReference>
<comment type="catalytic activity">
    <reaction evidence="10">
        <text>apo-[aryl-carrier protein] + CoA = holo-[aryl-carrier protein] + adenosine 3',5'-bisphosphate + H(+)</text>
        <dbReference type="Rhea" id="RHEA:48404"/>
        <dbReference type="Rhea" id="RHEA-COMP:15903"/>
        <dbReference type="Rhea" id="RHEA-COMP:17557"/>
        <dbReference type="ChEBI" id="CHEBI:15378"/>
        <dbReference type="ChEBI" id="CHEBI:29999"/>
        <dbReference type="ChEBI" id="CHEBI:57287"/>
        <dbReference type="ChEBI" id="CHEBI:58343"/>
        <dbReference type="ChEBI" id="CHEBI:64479"/>
    </reaction>
</comment>
<comment type="function">
    <text evidence="1">Involved in the biosynthesis of the siderophore enterobactin (enterochelin), which is a macrocyclic trimeric lactone of N-(2,3-dihydroxybenzoyl)-serine. The serine trilactone serves as a scaffolding for the three catechol functionalities that provide hexadentate coordination for the tightly ligated iron(2+) atoms. Plays an essential role in the assembly of the enterobactin by catalyzing the transfer of the 4'-phosphopantetheine (Ppant) moiety from coenzyme A to the apo-domains of both EntB (ArCP domain) and EntF (PCP domain) to yield their holo-forms which make them competent for the activation of 2,3-dihydroxybenzoate (DHB) and L-serine, respectively.</text>
</comment>
<reference evidence="15" key="1">
    <citation type="journal article" date="2019" name="Int. J. Syst. Evol. Microbiol.">
        <title>The Global Catalogue of Microorganisms (GCM) 10K type strain sequencing project: providing services to taxonomists for standard genome sequencing and annotation.</title>
        <authorList>
            <consortium name="The Broad Institute Genomics Platform"/>
            <consortium name="The Broad Institute Genome Sequencing Center for Infectious Disease"/>
            <person name="Wu L."/>
            <person name="Ma J."/>
        </authorList>
    </citation>
    <scope>NUCLEOTIDE SEQUENCE [LARGE SCALE GENOMIC DNA]</scope>
    <source>
        <strain evidence="15">CCUG 66188</strain>
    </source>
</reference>
<evidence type="ECO:0000313" key="15">
    <source>
        <dbReference type="Proteomes" id="UP001596353"/>
    </source>
</evidence>
<gene>
    <name evidence="14" type="ORF">ACFQFQ_07260</name>
</gene>
<evidence type="ECO:0000256" key="9">
    <source>
        <dbReference type="ARBA" id="ARBA00031996"/>
    </source>
</evidence>
<keyword evidence="7" id="KW-0259">Enterobactin biosynthesis</keyword>
<keyword evidence="6 14" id="KW-0808">Transferase</keyword>
<dbReference type="Pfam" id="PF01648">
    <property type="entry name" value="ACPS"/>
    <property type="match status" value="1"/>
</dbReference>
<name>A0ABW2B1C7_9RHOB</name>
<evidence type="ECO:0000256" key="2">
    <source>
        <dbReference type="ARBA" id="ARBA00004993"/>
    </source>
</evidence>
<evidence type="ECO:0000256" key="10">
    <source>
        <dbReference type="ARBA" id="ARBA00049176"/>
    </source>
</evidence>
<dbReference type="GO" id="GO:0016740">
    <property type="term" value="F:transferase activity"/>
    <property type="evidence" value="ECO:0007669"/>
    <property type="project" value="UniProtKB-KW"/>
</dbReference>
<dbReference type="InterPro" id="IPR037143">
    <property type="entry name" value="4-PPantetheinyl_Trfase_dom_sf"/>
</dbReference>
<evidence type="ECO:0000256" key="11">
    <source>
        <dbReference type="ARBA" id="ARBA00049191"/>
    </source>
</evidence>
<evidence type="ECO:0000256" key="8">
    <source>
        <dbReference type="ARBA" id="ARBA00029894"/>
    </source>
</evidence>
<comment type="pathway">
    <text evidence="2">Siderophore biosynthesis; enterobactin biosynthesis.</text>
</comment>
<proteinExistence type="inferred from homology"/>
<evidence type="ECO:0000259" key="12">
    <source>
        <dbReference type="Pfam" id="PF01648"/>
    </source>
</evidence>
<keyword evidence="15" id="KW-1185">Reference proteome</keyword>
<dbReference type="PANTHER" id="PTHR38096:SF1">
    <property type="entry name" value="ENTEROBACTIN SYNTHASE COMPONENT D"/>
    <property type="match status" value="1"/>
</dbReference>
<dbReference type="Proteomes" id="UP001596353">
    <property type="component" value="Unassembled WGS sequence"/>
</dbReference>
<comment type="caution">
    <text evidence="14">The sequence shown here is derived from an EMBL/GenBank/DDBJ whole genome shotgun (WGS) entry which is preliminary data.</text>
</comment>
<evidence type="ECO:0000256" key="4">
    <source>
        <dbReference type="ARBA" id="ARBA00011503"/>
    </source>
</evidence>
<organism evidence="14 15">
    <name type="scientific">Sulfitobacter porphyrae</name>
    <dbReference type="NCBI Taxonomy" id="1246864"/>
    <lineage>
        <taxon>Bacteria</taxon>
        <taxon>Pseudomonadati</taxon>
        <taxon>Pseudomonadota</taxon>
        <taxon>Alphaproteobacteria</taxon>
        <taxon>Rhodobacterales</taxon>
        <taxon>Roseobacteraceae</taxon>
        <taxon>Sulfitobacter</taxon>
    </lineage>
</organism>
<feature type="domain" description="4'-phosphopantetheinyl transferase" evidence="12">
    <location>
        <begin position="108"/>
        <end position="181"/>
    </location>
</feature>
<dbReference type="InterPro" id="IPR041354">
    <property type="entry name" value="4PPT_N"/>
</dbReference>
<evidence type="ECO:0000313" key="14">
    <source>
        <dbReference type="EMBL" id="MFC6759333.1"/>
    </source>
</evidence>
<dbReference type="PRINTS" id="PR01399">
    <property type="entry name" value="ENTSNTHTASED"/>
</dbReference>
<dbReference type="Pfam" id="PF17837">
    <property type="entry name" value="4PPT_N"/>
    <property type="match status" value="1"/>
</dbReference>
<comment type="subunit">
    <text evidence="4">EntB, EntD, EntE, and EntF form a multienzyme complex called enterobactin synthase.</text>
</comment>
<evidence type="ECO:0000256" key="7">
    <source>
        <dbReference type="ARBA" id="ARBA00023191"/>
    </source>
</evidence>
<dbReference type="PANTHER" id="PTHR38096">
    <property type="entry name" value="ENTEROBACTIN SYNTHASE COMPONENT D"/>
    <property type="match status" value="1"/>
</dbReference>